<reference evidence="2" key="2">
    <citation type="journal article" date="2023" name="Int. J. Mol. Sci.">
        <title>De Novo Assembly and Annotation of 11 Diverse Shrub Willow (Salix) Genomes Reveals Novel Gene Organization in Sex-Linked Regions.</title>
        <authorList>
            <person name="Hyden B."/>
            <person name="Feng K."/>
            <person name="Yates T.B."/>
            <person name="Jawdy S."/>
            <person name="Cereghino C."/>
            <person name="Smart L.B."/>
            <person name="Muchero W."/>
        </authorList>
    </citation>
    <scope>NUCLEOTIDE SEQUENCE [LARGE SCALE GENOMIC DNA]</scope>
    <source>
        <tissue evidence="2">Shoot tip</tissue>
    </source>
</reference>
<accession>A0A9Q0QJ96</accession>
<name>A0A9Q0QJ96_SALVM</name>
<dbReference type="Proteomes" id="UP001151529">
    <property type="component" value="Chromosome 4"/>
</dbReference>
<evidence type="ECO:0000313" key="2">
    <source>
        <dbReference type="EMBL" id="KAJ6707712.1"/>
    </source>
</evidence>
<evidence type="ECO:0000313" key="3">
    <source>
        <dbReference type="Proteomes" id="UP001151529"/>
    </source>
</evidence>
<dbReference type="EMBL" id="JAPFFL010000008">
    <property type="protein sequence ID" value="KAJ6707712.1"/>
    <property type="molecule type" value="Genomic_DNA"/>
</dbReference>
<keyword evidence="3" id="KW-1185">Reference proteome</keyword>
<comment type="caution">
    <text evidence="2">The sequence shown here is derived from an EMBL/GenBank/DDBJ whole genome shotgun (WGS) entry which is preliminary data.</text>
</comment>
<gene>
    <name evidence="2" type="ORF">OIU85_028022</name>
</gene>
<dbReference type="AlphaFoldDB" id="A0A9Q0QJ96"/>
<feature type="compositionally biased region" description="Polar residues" evidence="1">
    <location>
        <begin position="102"/>
        <end position="111"/>
    </location>
</feature>
<reference evidence="2" key="1">
    <citation type="submission" date="2022-11" db="EMBL/GenBank/DDBJ databases">
        <authorList>
            <person name="Hyden B.L."/>
            <person name="Feng K."/>
            <person name="Yates T."/>
            <person name="Jawdy S."/>
            <person name="Smart L.B."/>
            <person name="Muchero W."/>
        </authorList>
    </citation>
    <scope>NUCLEOTIDE SEQUENCE</scope>
    <source>
        <tissue evidence="2">Shoot tip</tissue>
    </source>
</reference>
<organism evidence="2 3">
    <name type="scientific">Salix viminalis</name>
    <name type="common">Common osier</name>
    <name type="synonym">Basket willow</name>
    <dbReference type="NCBI Taxonomy" id="40686"/>
    <lineage>
        <taxon>Eukaryota</taxon>
        <taxon>Viridiplantae</taxon>
        <taxon>Streptophyta</taxon>
        <taxon>Embryophyta</taxon>
        <taxon>Tracheophyta</taxon>
        <taxon>Spermatophyta</taxon>
        <taxon>Magnoliopsida</taxon>
        <taxon>eudicotyledons</taxon>
        <taxon>Gunneridae</taxon>
        <taxon>Pentapetalae</taxon>
        <taxon>rosids</taxon>
        <taxon>fabids</taxon>
        <taxon>Malpighiales</taxon>
        <taxon>Salicaceae</taxon>
        <taxon>Saliceae</taxon>
        <taxon>Salix</taxon>
    </lineage>
</organism>
<sequence>MDSRNSVGVSMTKEIDTYLQIQRRRSNEERLHRILSEDGGACLPACLGRRCHRSCDKTPPASLSFPLKEQNRNPSGWLVVWFQSTYNEKRALIILGWKSQRKSTTNSLRNSKSPHPRARNVLTE</sequence>
<feature type="region of interest" description="Disordered" evidence="1">
    <location>
        <begin position="101"/>
        <end position="124"/>
    </location>
</feature>
<protein>
    <submittedName>
        <fullName evidence="2">Uncharacterized protein</fullName>
    </submittedName>
</protein>
<proteinExistence type="predicted"/>
<evidence type="ECO:0000256" key="1">
    <source>
        <dbReference type="SAM" id="MobiDB-lite"/>
    </source>
</evidence>